<dbReference type="VEuPathDB" id="TriTrypDB:TvY486_1116140"/>
<feature type="transmembrane region" description="Helical" evidence="1">
    <location>
        <begin position="583"/>
        <end position="607"/>
    </location>
</feature>
<gene>
    <name evidence="2" type="ORF">TVY486_1116140</name>
</gene>
<evidence type="ECO:0000256" key="1">
    <source>
        <dbReference type="SAM" id="Phobius"/>
    </source>
</evidence>
<evidence type="ECO:0000313" key="2">
    <source>
        <dbReference type="EMBL" id="CCC54130.1"/>
    </source>
</evidence>
<keyword evidence="1" id="KW-0812">Transmembrane</keyword>
<feature type="transmembrane region" description="Helical" evidence="1">
    <location>
        <begin position="483"/>
        <end position="503"/>
    </location>
</feature>
<sequence>MLGVGTTCDVAFNDSSDDEEITHTARVVTVLEGSSTQGALQFPSTERTSWMQKIVDGGTSLLVSTIFGRRSLGSNEPFHVAQVSPSTLSAGAEEGEDWGSRAHLDSQAHTRVQSSFPESVCTSEGVAVDLHSAILQYRRTPSDFYMRIIQAALSSGGVQINGYAFQAAAGNKELVETLLKSGNVNMDDAVVQRVIQEEIDTNMVSDPACGGRINPENIEYLKMLCRAPKARLTQQQARSCRYAGFEFAKMLYDNPHLLQNLPPPTWLLGCVLDICFLLDMLLTWVGLIAVLLHHACVAWMVYTWNVSQYTYGSYWTILCYVVGYVVSIVAVMVSEEDRIRDYEDRLWNYPDNTLKVVPCIPLFEIALMYVTLRYELLKEKAKYFVIRFDLYNGLSNVLFVDTFFFATPQLLLQYYLVSVRRALLPTSHSYTVLTGVGYTLYAISMYIFFRKATFNFSCNCFGFAVVAKKQSVVKSGDITTRMLIVTTSFYLHCNMFAALFTLISPSGCSLQVVAITATGVAMIVMQCTALIVAFVFNVTRIVWIACWPAAIVQVVFTLTFTSIQDSVKEGSTCELYSLAATSVPPLTYAALGFLCLSFVVWIGVLLYDRVMGKQQVVRWDNYYFWLRHN</sequence>
<feature type="transmembrane region" description="Helical" evidence="1">
    <location>
        <begin position="281"/>
        <end position="302"/>
    </location>
</feature>
<organism evidence="2">
    <name type="scientific">Trypanosoma vivax (strain Y486)</name>
    <dbReference type="NCBI Taxonomy" id="1055687"/>
    <lineage>
        <taxon>Eukaryota</taxon>
        <taxon>Discoba</taxon>
        <taxon>Euglenozoa</taxon>
        <taxon>Kinetoplastea</taxon>
        <taxon>Metakinetoplastina</taxon>
        <taxon>Trypanosomatida</taxon>
        <taxon>Trypanosomatidae</taxon>
        <taxon>Trypanosoma</taxon>
        <taxon>Duttonella</taxon>
    </lineage>
</organism>
<feature type="transmembrane region" description="Helical" evidence="1">
    <location>
        <begin position="541"/>
        <end position="563"/>
    </location>
</feature>
<feature type="transmembrane region" description="Helical" evidence="1">
    <location>
        <begin position="428"/>
        <end position="449"/>
    </location>
</feature>
<dbReference type="AlphaFoldDB" id="G0U946"/>
<feature type="transmembrane region" description="Helical" evidence="1">
    <location>
        <begin position="314"/>
        <end position="333"/>
    </location>
</feature>
<feature type="transmembrane region" description="Helical" evidence="1">
    <location>
        <begin position="509"/>
        <end position="534"/>
    </location>
</feature>
<name>G0U946_TRYVY</name>
<keyword evidence="1" id="KW-0472">Membrane</keyword>
<keyword evidence="1" id="KW-1133">Transmembrane helix</keyword>
<proteinExistence type="predicted"/>
<feature type="transmembrane region" description="Helical" evidence="1">
    <location>
        <begin position="353"/>
        <end position="372"/>
    </location>
</feature>
<dbReference type="EMBL" id="HE573027">
    <property type="protein sequence ID" value="CCC54130.1"/>
    <property type="molecule type" value="Genomic_DNA"/>
</dbReference>
<feature type="transmembrane region" description="Helical" evidence="1">
    <location>
        <begin position="393"/>
        <end position="416"/>
    </location>
</feature>
<protein>
    <submittedName>
        <fullName evidence="2">Uncharacterized protein</fullName>
    </submittedName>
</protein>
<accession>G0U946</accession>
<reference evidence="2" key="1">
    <citation type="journal article" date="2012" name="Proc. Natl. Acad. Sci. U.S.A.">
        <title>Antigenic diversity is generated by distinct evolutionary mechanisms in African trypanosome species.</title>
        <authorList>
            <person name="Jackson A.P."/>
            <person name="Berry A."/>
            <person name="Aslett M."/>
            <person name="Allison H.C."/>
            <person name="Burton P."/>
            <person name="Vavrova-Anderson J."/>
            <person name="Brown R."/>
            <person name="Browne H."/>
            <person name="Corton N."/>
            <person name="Hauser H."/>
            <person name="Gamble J."/>
            <person name="Gilderthorp R."/>
            <person name="Marcello L."/>
            <person name="McQuillan J."/>
            <person name="Otto T.D."/>
            <person name="Quail M.A."/>
            <person name="Sanders M.J."/>
            <person name="van Tonder A."/>
            <person name="Ginger M.L."/>
            <person name="Field M.C."/>
            <person name="Barry J.D."/>
            <person name="Hertz-Fowler C."/>
            <person name="Berriman M."/>
        </authorList>
    </citation>
    <scope>NUCLEOTIDE SEQUENCE</scope>
    <source>
        <strain evidence="2">Y486</strain>
    </source>
</reference>